<reference evidence="3" key="1">
    <citation type="journal article" date="2014" name="Proc. Natl. Acad. Sci. U.S.A.">
        <title>Extensive sampling of basidiomycete genomes demonstrates inadequacy of the white-rot/brown-rot paradigm for wood decay fungi.</title>
        <authorList>
            <person name="Riley R."/>
            <person name="Salamov A.A."/>
            <person name="Brown D.W."/>
            <person name="Nagy L.G."/>
            <person name="Floudas D."/>
            <person name="Held B.W."/>
            <person name="Levasseur A."/>
            <person name="Lombard V."/>
            <person name="Morin E."/>
            <person name="Otillar R."/>
            <person name="Lindquist E.A."/>
            <person name="Sun H."/>
            <person name="LaButti K.M."/>
            <person name="Schmutz J."/>
            <person name="Jabbour D."/>
            <person name="Luo H."/>
            <person name="Baker S.E."/>
            <person name="Pisabarro A.G."/>
            <person name="Walton J.D."/>
            <person name="Blanchette R.A."/>
            <person name="Henrissat B."/>
            <person name="Martin F."/>
            <person name="Cullen D."/>
            <person name="Hibbett D.S."/>
            <person name="Grigoriev I.V."/>
        </authorList>
    </citation>
    <scope>NUCLEOTIDE SEQUENCE [LARGE SCALE GENOMIC DNA]</scope>
    <source>
        <strain evidence="3">FD-172 SS1</strain>
    </source>
</reference>
<dbReference type="HOGENOM" id="CLU_3032037_0_0_1"/>
<feature type="region of interest" description="Disordered" evidence="1">
    <location>
        <begin position="1"/>
        <end position="26"/>
    </location>
</feature>
<name>A0A067MWU4_BOTB1</name>
<keyword evidence="3" id="KW-1185">Reference proteome</keyword>
<feature type="region of interest" description="Disordered" evidence="1">
    <location>
        <begin position="36"/>
        <end position="55"/>
    </location>
</feature>
<organism evidence="2 3">
    <name type="scientific">Botryobasidium botryosum (strain FD-172 SS1)</name>
    <dbReference type="NCBI Taxonomy" id="930990"/>
    <lineage>
        <taxon>Eukaryota</taxon>
        <taxon>Fungi</taxon>
        <taxon>Dikarya</taxon>
        <taxon>Basidiomycota</taxon>
        <taxon>Agaricomycotina</taxon>
        <taxon>Agaricomycetes</taxon>
        <taxon>Cantharellales</taxon>
        <taxon>Botryobasidiaceae</taxon>
        <taxon>Botryobasidium</taxon>
    </lineage>
</organism>
<proteinExistence type="predicted"/>
<dbReference type="InParanoid" id="A0A067MWU4"/>
<accession>A0A067MWU4</accession>
<protein>
    <submittedName>
        <fullName evidence="2">Uncharacterized protein</fullName>
    </submittedName>
</protein>
<evidence type="ECO:0000313" key="3">
    <source>
        <dbReference type="Proteomes" id="UP000027195"/>
    </source>
</evidence>
<gene>
    <name evidence="2" type="ORF">BOTBODRAFT_27637</name>
</gene>
<dbReference type="EMBL" id="KL198018">
    <property type="protein sequence ID" value="KDQ20218.1"/>
    <property type="molecule type" value="Genomic_DNA"/>
</dbReference>
<evidence type="ECO:0000256" key="1">
    <source>
        <dbReference type="SAM" id="MobiDB-lite"/>
    </source>
</evidence>
<evidence type="ECO:0000313" key="2">
    <source>
        <dbReference type="EMBL" id="KDQ20218.1"/>
    </source>
</evidence>
<dbReference type="AlphaFoldDB" id="A0A067MWU4"/>
<sequence>MFVDTPDTEKTHLGLGPPGSNNPRYGVWRRKSSREAYASADSLPGESSMVERYFD</sequence>
<dbReference type="Proteomes" id="UP000027195">
    <property type="component" value="Unassembled WGS sequence"/>
</dbReference>